<keyword evidence="3" id="KW-1185">Reference proteome</keyword>
<sequence length="161" mass="19372">MKRSFWFLFVCTMTLSHVSEPLVKQNPCFKLQKDRLEILVYRNILNNKKRWKNHRIITPALILYKLSRKKVKRFRIVGTILKEFWDVMLNSKDFLKDGQKKIFDAFLVKAEHLYYRIEKENSKYLDREIQIKDFTHLESVPKALILINECIDAFDSLEICS</sequence>
<dbReference type="EMBL" id="CAJFCJ010000117">
    <property type="protein sequence ID" value="CAD5126990.1"/>
    <property type="molecule type" value="Genomic_DNA"/>
</dbReference>
<comment type="caution">
    <text evidence="2">The sequence shown here is derived from an EMBL/GenBank/DDBJ whole genome shotgun (WGS) entry which is preliminary data.</text>
</comment>
<dbReference type="AlphaFoldDB" id="A0A7I8WFK4"/>
<keyword evidence="1" id="KW-0732">Signal</keyword>
<evidence type="ECO:0000313" key="2">
    <source>
        <dbReference type="EMBL" id="CAD5126990.1"/>
    </source>
</evidence>
<protein>
    <submittedName>
        <fullName evidence="2">DgyrCDS14980</fullName>
    </submittedName>
</protein>
<gene>
    <name evidence="2" type="ORF">DGYR_LOCUS14203</name>
</gene>
<evidence type="ECO:0000313" key="3">
    <source>
        <dbReference type="Proteomes" id="UP000549394"/>
    </source>
</evidence>
<accession>A0A7I8WFK4</accession>
<organism evidence="2 3">
    <name type="scientific">Dimorphilus gyrociliatus</name>
    <dbReference type="NCBI Taxonomy" id="2664684"/>
    <lineage>
        <taxon>Eukaryota</taxon>
        <taxon>Metazoa</taxon>
        <taxon>Spiralia</taxon>
        <taxon>Lophotrochozoa</taxon>
        <taxon>Annelida</taxon>
        <taxon>Polychaeta</taxon>
        <taxon>Polychaeta incertae sedis</taxon>
        <taxon>Dinophilidae</taxon>
        <taxon>Dimorphilus</taxon>
    </lineage>
</organism>
<feature type="signal peptide" evidence="1">
    <location>
        <begin position="1"/>
        <end position="16"/>
    </location>
</feature>
<name>A0A7I8WFK4_9ANNE</name>
<reference evidence="2 3" key="1">
    <citation type="submission" date="2020-08" db="EMBL/GenBank/DDBJ databases">
        <authorList>
            <person name="Hejnol A."/>
        </authorList>
    </citation>
    <scope>NUCLEOTIDE SEQUENCE [LARGE SCALE GENOMIC DNA]</scope>
</reference>
<proteinExistence type="predicted"/>
<evidence type="ECO:0000256" key="1">
    <source>
        <dbReference type="SAM" id="SignalP"/>
    </source>
</evidence>
<dbReference type="Proteomes" id="UP000549394">
    <property type="component" value="Unassembled WGS sequence"/>
</dbReference>
<feature type="chain" id="PRO_5029801543" evidence="1">
    <location>
        <begin position="17"/>
        <end position="161"/>
    </location>
</feature>